<proteinExistence type="predicted"/>
<feature type="compositionally biased region" description="Low complexity" evidence="1">
    <location>
        <begin position="193"/>
        <end position="205"/>
    </location>
</feature>
<protein>
    <submittedName>
        <fullName evidence="2">Uncharacterized protein</fullName>
    </submittedName>
</protein>
<reference evidence="2 3" key="1">
    <citation type="submission" date="2024-01" db="EMBL/GenBank/DDBJ databases">
        <title>The genomes of 5 underutilized Papilionoideae crops provide insights into root nodulation and disease resistanc.</title>
        <authorList>
            <person name="Yuan L."/>
        </authorList>
    </citation>
    <scope>NUCLEOTIDE SEQUENCE [LARGE SCALE GENOMIC DNA]</scope>
    <source>
        <strain evidence="2">ZHUSHIDOU_FW_LH</strain>
        <tissue evidence="2">Leaf</tissue>
    </source>
</reference>
<evidence type="ECO:0000313" key="3">
    <source>
        <dbReference type="Proteomes" id="UP001372338"/>
    </source>
</evidence>
<sequence length="216" mass="23134">MLIQKFCLRGSSLAGWMKKKLDVVVANTPQAHKTAKIMEAWLKDSAKQIDDLSKQIGAGIAAVHIDGGGGEGRGGEGGGHVFWRSGDERRLDGDSDDSERAVGWRHRSGVVCSAAAAVHDGGWVWVGAVTVHGSDGDCNNPPSSAPPPSPSHDSASTPSSTKSHTTSTDRRHTDAVNPWFITKPVSRRPATDQQQQPPNSHQQMPFTPIQKTTLFK</sequence>
<feature type="region of interest" description="Disordered" evidence="1">
    <location>
        <begin position="69"/>
        <end position="103"/>
    </location>
</feature>
<evidence type="ECO:0000313" key="2">
    <source>
        <dbReference type="EMBL" id="KAK7274306.1"/>
    </source>
</evidence>
<gene>
    <name evidence="2" type="ORF">RIF29_15389</name>
</gene>
<organism evidence="2 3">
    <name type="scientific">Crotalaria pallida</name>
    <name type="common">Smooth rattlebox</name>
    <name type="synonym">Crotalaria striata</name>
    <dbReference type="NCBI Taxonomy" id="3830"/>
    <lineage>
        <taxon>Eukaryota</taxon>
        <taxon>Viridiplantae</taxon>
        <taxon>Streptophyta</taxon>
        <taxon>Embryophyta</taxon>
        <taxon>Tracheophyta</taxon>
        <taxon>Spermatophyta</taxon>
        <taxon>Magnoliopsida</taxon>
        <taxon>eudicotyledons</taxon>
        <taxon>Gunneridae</taxon>
        <taxon>Pentapetalae</taxon>
        <taxon>rosids</taxon>
        <taxon>fabids</taxon>
        <taxon>Fabales</taxon>
        <taxon>Fabaceae</taxon>
        <taxon>Papilionoideae</taxon>
        <taxon>50 kb inversion clade</taxon>
        <taxon>genistoids sensu lato</taxon>
        <taxon>core genistoids</taxon>
        <taxon>Crotalarieae</taxon>
        <taxon>Crotalaria</taxon>
    </lineage>
</organism>
<evidence type="ECO:0000256" key="1">
    <source>
        <dbReference type="SAM" id="MobiDB-lite"/>
    </source>
</evidence>
<dbReference type="Proteomes" id="UP001372338">
    <property type="component" value="Unassembled WGS sequence"/>
</dbReference>
<accession>A0AAN9FH52</accession>
<keyword evidence="3" id="KW-1185">Reference proteome</keyword>
<dbReference type="EMBL" id="JAYWIO010000003">
    <property type="protein sequence ID" value="KAK7274306.1"/>
    <property type="molecule type" value="Genomic_DNA"/>
</dbReference>
<feature type="compositionally biased region" description="Basic and acidic residues" evidence="1">
    <location>
        <begin position="85"/>
        <end position="102"/>
    </location>
</feature>
<feature type="compositionally biased region" description="Gly residues" evidence="1">
    <location>
        <begin position="69"/>
        <end position="80"/>
    </location>
</feature>
<feature type="region of interest" description="Disordered" evidence="1">
    <location>
        <begin position="135"/>
        <end position="216"/>
    </location>
</feature>
<feature type="compositionally biased region" description="Low complexity" evidence="1">
    <location>
        <begin position="151"/>
        <end position="166"/>
    </location>
</feature>
<comment type="caution">
    <text evidence="2">The sequence shown here is derived from an EMBL/GenBank/DDBJ whole genome shotgun (WGS) entry which is preliminary data.</text>
</comment>
<name>A0AAN9FH52_CROPI</name>
<dbReference type="AlphaFoldDB" id="A0AAN9FH52"/>